<dbReference type="Proteomes" id="UP000019146">
    <property type="component" value="Chromosome 2"/>
</dbReference>
<reference evidence="9 10" key="1">
    <citation type="journal article" date="2014" name="Genome Announc.">
        <title>Draft Genome Sequence of the Haloacid-Degrading Burkholderia caribensis Strain MBA4.</title>
        <authorList>
            <person name="Pan Y."/>
            <person name="Kong K.F."/>
            <person name="Tsang J.S."/>
        </authorList>
    </citation>
    <scope>NUCLEOTIDE SEQUENCE [LARGE SCALE GENOMIC DNA]</scope>
    <source>
        <strain evidence="9 10">MBA4</strain>
    </source>
</reference>
<evidence type="ECO:0000256" key="1">
    <source>
        <dbReference type="ARBA" id="ARBA00005417"/>
    </source>
</evidence>
<dbReference type="Gene3D" id="3.40.50.300">
    <property type="entry name" value="P-loop containing nucleotide triphosphate hydrolases"/>
    <property type="match status" value="1"/>
</dbReference>
<dbReference type="InterPro" id="IPR017871">
    <property type="entry name" value="ABC_transporter-like_CS"/>
</dbReference>
<dbReference type="InterPro" id="IPR003593">
    <property type="entry name" value="AAA+_ATPase"/>
</dbReference>
<dbReference type="InterPro" id="IPR052156">
    <property type="entry name" value="BCAA_Transport_ATP-bd_LivF"/>
</dbReference>
<dbReference type="GO" id="GO:0015807">
    <property type="term" value="P:L-amino acid transport"/>
    <property type="evidence" value="ECO:0007669"/>
    <property type="project" value="TreeGrafter"/>
</dbReference>
<dbReference type="PANTHER" id="PTHR43820:SF4">
    <property type="entry name" value="HIGH-AFFINITY BRANCHED-CHAIN AMINO ACID TRANSPORT ATP-BINDING PROTEIN LIVF"/>
    <property type="match status" value="1"/>
</dbReference>
<evidence type="ECO:0000256" key="6">
    <source>
        <dbReference type="ARBA" id="ARBA00022840"/>
    </source>
</evidence>
<dbReference type="PROSITE" id="PS50893">
    <property type="entry name" value="ABC_TRANSPORTER_2"/>
    <property type="match status" value="1"/>
</dbReference>
<dbReference type="RefSeq" id="WP_035998276.1">
    <property type="nucleotide sequence ID" value="NZ_CP012747.1"/>
</dbReference>
<proteinExistence type="inferred from homology"/>
<evidence type="ECO:0000256" key="5">
    <source>
        <dbReference type="ARBA" id="ARBA00022741"/>
    </source>
</evidence>
<comment type="similarity">
    <text evidence="1">Belongs to the ABC transporter superfamily.</text>
</comment>
<dbReference type="EMBL" id="CP012747">
    <property type="protein sequence ID" value="ALL68403.1"/>
    <property type="molecule type" value="Genomic_DNA"/>
</dbReference>
<feature type="domain" description="ABC transporter" evidence="8">
    <location>
        <begin position="2"/>
        <end position="233"/>
    </location>
</feature>
<dbReference type="GO" id="GO:0005524">
    <property type="term" value="F:ATP binding"/>
    <property type="evidence" value="ECO:0007669"/>
    <property type="project" value="UniProtKB-KW"/>
</dbReference>
<evidence type="ECO:0000256" key="4">
    <source>
        <dbReference type="ARBA" id="ARBA00022519"/>
    </source>
</evidence>
<gene>
    <name evidence="9" type="ORF">K788_0000537</name>
</gene>
<evidence type="ECO:0000313" key="9">
    <source>
        <dbReference type="EMBL" id="ALL68403.1"/>
    </source>
</evidence>
<dbReference type="PROSITE" id="PS00211">
    <property type="entry name" value="ABC_TRANSPORTER_1"/>
    <property type="match status" value="1"/>
</dbReference>
<sequence>MLEVSDLKVSYGAIEALRGVSFRVEPGQTVAIIGANGAGKSTLMRAISGLVPICGGSITHCDKVTKGKAADAITRSGIVQVPEGRQIFPNLTVEENLRLGGFRLPTSRYRHTLEETLLLFPRLRERLGQLAGLLSGGEQQMLAIARALLAEPKLLLLDEPSMGLAPSIVDEIFKIIGKLKASGMTILVVEQSVKRALDAADYAYVLELGHIVAQGSAAELLRGTDLTQLYLGGAAPNEEKRVVNG</sequence>
<keyword evidence="7" id="KW-0029">Amino-acid transport</keyword>
<keyword evidence="2" id="KW-0813">Transport</keyword>
<dbReference type="SMART" id="SM00382">
    <property type="entry name" value="AAA"/>
    <property type="match status" value="1"/>
</dbReference>
<organism evidence="9 10">
    <name type="scientific">Paraburkholderia caribensis MBA4</name>
    <dbReference type="NCBI Taxonomy" id="1323664"/>
    <lineage>
        <taxon>Bacteria</taxon>
        <taxon>Pseudomonadati</taxon>
        <taxon>Pseudomonadota</taxon>
        <taxon>Betaproteobacteria</taxon>
        <taxon>Burkholderiales</taxon>
        <taxon>Burkholderiaceae</taxon>
        <taxon>Paraburkholderia</taxon>
    </lineage>
</organism>
<dbReference type="SUPFAM" id="SSF52540">
    <property type="entry name" value="P-loop containing nucleoside triphosphate hydrolases"/>
    <property type="match status" value="1"/>
</dbReference>
<name>A0A0P0RI51_9BURK</name>
<evidence type="ECO:0000256" key="3">
    <source>
        <dbReference type="ARBA" id="ARBA00022475"/>
    </source>
</evidence>
<protein>
    <submittedName>
        <fullName evidence="9">Branched-chain amino acid transport ATP-binding protein LivF</fullName>
    </submittedName>
</protein>
<evidence type="ECO:0000259" key="8">
    <source>
        <dbReference type="PROSITE" id="PS50893"/>
    </source>
</evidence>
<accession>A0A0P0RI51</accession>
<keyword evidence="5" id="KW-0547">Nucleotide-binding</keyword>
<keyword evidence="4" id="KW-0472">Membrane</keyword>
<dbReference type="PANTHER" id="PTHR43820">
    <property type="entry name" value="HIGH-AFFINITY BRANCHED-CHAIN AMINO ACID TRANSPORT ATP-BINDING PROTEIN LIVF"/>
    <property type="match status" value="1"/>
</dbReference>
<dbReference type="AlphaFoldDB" id="A0A0P0RI51"/>
<dbReference type="KEGG" id="bcai:K788_0000537"/>
<dbReference type="GeneID" id="69972119"/>
<dbReference type="Pfam" id="PF00005">
    <property type="entry name" value="ABC_tran"/>
    <property type="match status" value="1"/>
</dbReference>
<evidence type="ECO:0000313" key="10">
    <source>
        <dbReference type="Proteomes" id="UP000019146"/>
    </source>
</evidence>
<dbReference type="CDD" id="cd03224">
    <property type="entry name" value="ABC_TM1139_LivF_branched"/>
    <property type="match status" value="1"/>
</dbReference>
<keyword evidence="4" id="KW-0997">Cell inner membrane</keyword>
<dbReference type="GO" id="GO:0015658">
    <property type="term" value="F:branched-chain amino acid transmembrane transporter activity"/>
    <property type="evidence" value="ECO:0007669"/>
    <property type="project" value="TreeGrafter"/>
</dbReference>
<evidence type="ECO:0000256" key="7">
    <source>
        <dbReference type="ARBA" id="ARBA00022970"/>
    </source>
</evidence>
<dbReference type="InterPro" id="IPR027417">
    <property type="entry name" value="P-loop_NTPase"/>
</dbReference>
<keyword evidence="3" id="KW-1003">Cell membrane</keyword>
<dbReference type="GO" id="GO:0016887">
    <property type="term" value="F:ATP hydrolysis activity"/>
    <property type="evidence" value="ECO:0007669"/>
    <property type="project" value="InterPro"/>
</dbReference>
<dbReference type="InterPro" id="IPR003439">
    <property type="entry name" value="ABC_transporter-like_ATP-bd"/>
</dbReference>
<evidence type="ECO:0000256" key="2">
    <source>
        <dbReference type="ARBA" id="ARBA00022448"/>
    </source>
</evidence>
<keyword evidence="6 9" id="KW-0067">ATP-binding</keyword>